<dbReference type="InterPro" id="IPR036286">
    <property type="entry name" value="LexA/Signal_pep-like_sf"/>
</dbReference>
<reference evidence="2 3" key="1">
    <citation type="submission" date="2017-11" db="EMBL/GenBank/DDBJ databases">
        <title>The genome sequence of Pantoea rodasii DSM 26611.</title>
        <authorList>
            <person name="Gao J."/>
            <person name="Mao X."/>
            <person name="Sun J."/>
        </authorList>
    </citation>
    <scope>NUCLEOTIDE SEQUENCE [LARGE SCALE GENOMIC DNA]</scope>
    <source>
        <strain evidence="2 3">DSM 26611</strain>
    </source>
</reference>
<dbReference type="PANTHER" id="PTHR33516:SF2">
    <property type="entry name" value="LEXA REPRESSOR-RELATED"/>
    <property type="match status" value="1"/>
</dbReference>
<protein>
    <submittedName>
        <fullName evidence="2">LexA family transcriptional repressor</fullName>
    </submittedName>
</protein>
<dbReference type="STRING" id="1076549.HA45_09080"/>
<dbReference type="CDD" id="cd06529">
    <property type="entry name" value="S24_LexA-like"/>
    <property type="match status" value="1"/>
</dbReference>
<gene>
    <name evidence="2" type="ORF">PRCB_16410</name>
</gene>
<dbReference type="InterPro" id="IPR015927">
    <property type="entry name" value="Peptidase_S24_S26A/B/C"/>
</dbReference>
<dbReference type="InterPro" id="IPR039418">
    <property type="entry name" value="LexA-like"/>
</dbReference>
<accession>A0A2M9WBS4</accession>
<dbReference type="SUPFAM" id="SSF51306">
    <property type="entry name" value="LexA/Signal peptidase"/>
    <property type="match status" value="1"/>
</dbReference>
<proteinExistence type="predicted"/>
<organism evidence="2 3">
    <name type="scientific">Pantoea rodasii</name>
    <dbReference type="NCBI Taxonomy" id="1076549"/>
    <lineage>
        <taxon>Bacteria</taxon>
        <taxon>Pseudomonadati</taxon>
        <taxon>Pseudomonadota</taxon>
        <taxon>Gammaproteobacteria</taxon>
        <taxon>Enterobacterales</taxon>
        <taxon>Erwiniaceae</taxon>
        <taxon>Pantoea</taxon>
    </lineage>
</organism>
<dbReference type="Pfam" id="PF00717">
    <property type="entry name" value="Peptidase_S24"/>
    <property type="match status" value="1"/>
</dbReference>
<comment type="caution">
    <text evidence="2">The sequence shown here is derived from an EMBL/GenBank/DDBJ whole genome shotgun (WGS) entry which is preliminary data.</text>
</comment>
<dbReference type="PANTHER" id="PTHR33516">
    <property type="entry name" value="LEXA REPRESSOR"/>
    <property type="match status" value="1"/>
</dbReference>
<dbReference type="EMBL" id="PIQI01000023">
    <property type="protein sequence ID" value="PJZ04985.1"/>
    <property type="molecule type" value="Genomic_DNA"/>
</dbReference>
<dbReference type="Proteomes" id="UP000232062">
    <property type="component" value="Unassembled WGS sequence"/>
</dbReference>
<dbReference type="RefSeq" id="WP_100702669.1">
    <property type="nucleotide sequence ID" value="NZ_MLFP01000005.1"/>
</dbReference>
<evidence type="ECO:0000313" key="2">
    <source>
        <dbReference type="EMBL" id="PJZ04985.1"/>
    </source>
</evidence>
<dbReference type="OrthoDB" id="9791537at2"/>
<feature type="domain" description="Peptidase S24/S26A/S26B/S26C" evidence="1">
    <location>
        <begin position="99"/>
        <end position="220"/>
    </location>
</feature>
<keyword evidence="3" id="KW-1185">Reference proteome</keyword>
<dbReference type="InterPro" id="IPR050077">
    <property type="entry name" value="LexA_repressor"/>
</dbReference>
<evidence type="ECO:0000313" key="3">
    <source>
        <dbReference type="Proteomes" id="UP000232062"/>
    </source>
</evidence>
<sequence length="228" mass="25327">MKIESGNDIFEIRRQKLQELVDGYETQRKFAEAAGLDATVVSRMLYPAGKANKRNIGEQSARQIEESLKLSRGWLDGLVKPEPSNVAFAGMNEPKGSFPVISWVSAGQWMEAVEPYHRKSVDRWYETTVDCSENAFWLDVKGDSMTAPAGLSIPEGMAILIDPEVEARNGKLVVAKLDNENEATFKKLVIDAGRKFLKPLNPQYPMTEINGNCRIIGVVVDAKVTNLP</sequence>
<dbReference type="Gene3D" id="2.10.109.10">
    <property type="entry name" value="Umud Fragment, subunit A"/>
    <property type="match status" value="1"/>
</dbReference>
<dbReference type="AlphaFoldDB" id="A0A2M9WBS4"/>
<evidence type="ECO:0000259" key="1">
    <source>
        <dbReference type="Pfam" id="PF00717"/>
    </source>
</evidence>
<name>A0A2M9WBS4_9GAMM</name>